<accession>A0AAV7TAA7</accession>
<proteinExistence type="predicted"/>
<reference evidence="2" key="1">
    <citation type="journal article" date="2022" name="bioRxiv">
        <title>Sequencing and chromosome-scale assembly of the giantPleurodeles waltlgenome.</title>
        <authorList>
            <person name="Brown T."/>
            <person name="Elewa A."/>
            <person name="Iarovenko S."/>
            <person name="Subramanian E."/>
            <person name="Araus A.J."/>
            <person name="Petzold A."/>
            <person name="Susuki M."/>
            <person name="Suzuki K.-i.T."/>
            <person name="Hayashi T."/>
            <person name="Toyoda A."/>
            <person name="Oliveira C."/>
            <person name="Osipova E."/>
            <person name="Leigh N.D."/>
            <person name="Simon A."/>
            <person name="Yun M.H."/>
        </authorList>
    </citation>
    <scope>NUCLEOTIDE SEQUENCE</scope>
    <source>
        <strain evidence="2">20211129_DDA</strain>
        <tissue evidence="2">Liver</tissue>
    </source>
</reference>
<comment type="caution">
    <text evidence="2">The sequence shown here is derived from an EMBL/GenBank/DDBJ whole genome shotgun (WGS) entry which is preliminary data.</text>
</comment>
<dbReference type="AlphaFoldDB" id="A0AAV7TAA7"/>
<protein>
    <submittedName>
        <fullName evidence="2">Uncharacterized protein</fullName>
    </submittedName>
</protein>
<sequence length="266" mass="27575">MGPARVSLSVAASALPRRPTLSSPAGSPGLPPVRALPQAGPRHPSSCASRGPASNHQMQLLATSGGKGVSLRLRGPPTAGWARTGAPVQAPPPAPLTALRLHSSPQRCSLWADHRAHQGSLLEARSLFQCAGQDRHPSAGPRPCPDPLATPAGRDNREAPARSCHHRSSTPTIRDQGEHPSWPGRSSRAGNPLGARTAPHSNVSPPRPSKVHLRTAGLSGPGLQPRPGPLPKPSAGAPEFPSASRPLHTGAPIFLCTARFICSRGN</sequence>
<evidence type="ECO:0000256" key="1">
    <source>
        <dbReference type="SAM" id="MobiDB-lite"/>
    </source>
</evidence>
<feature type="region of interest" description="Disordered" evidence="1">
    <location>
        <begin position="1"/>
        <end position="72"/>
    </location>
</feature>
<feature type="compositionally biased region" description="Low complexity" evidence="1">
    <location>
        <begin position="1"/>
        <end position="28"/>
    </location>
</feature>
<name>A0AAV7TAA7_PLEWA</name>
<evidence type="ECO:0000313" key="2">
    <source>
        <dbReference type="EMBL" id="KAJ1173006.1"/>
    </source>
</evidence>
<keyword evidence="3" id="KW-1185">Reference proteome</keyword>
<evidence type="ECO:0000313" key="3">
    <source>
        <dbReference type="Proteomes" id="UP001066276"/>
    </source>
</evidence>
<feature type="region of interest" description="Disordered" evidence="1">
    <location>
        <begin position="132"/>
        <end position="248"/>
    </location>
</feature>
<dbReference type="Proteomes" id="UP001066276">
    <property type="component" value="Chromosome 4_1"/>
</dbReference>
<gene>
    <name evidence="2" type="ORF">NDU88_004848</name>
</gene>
<feature type="compositionally biased region" description="Polar residues" evidence="1">
    <location>
        <begin position="46"/>
        <end position="62"/>
    </location>
</feature>
<dbReference type="EMBL" id="JANPWB010000007">
    <property type="protein sequence ID" value="KAJ1173006.1"/>
    <property type="molecule type" value="Genomic_DNA"/>
</dbReference>
<organism evidence="2 3">
    <name type="scientific">Pleurodeles waltl</name>
    <name type="common">Iberian ribbed newt</name>
    <dbReference type="NCBI Taxonomy" id="8319"/>
    <lineage>
        <taxon>Eukaryota</taxon>
        <taxon>Metazoa</taxon>
        <taxon>Chordata</taxon>
        <taxon>Craniata</taxon>
        <taxon>Vertebrata</taxon>
        <taxon>Euteleostomi</taxon>
        <taxon>Amphibia</taxon>
        <taxon>Batrachia</taxon>
        <taxon>Caudata</taxon>
        <taxon>Salamandroidea</taxon>
        <taxon>Salamandridae</taxon>
        <taxon>Pleurodelinae</taxon>
        <taxon>Pleurodeles</taxon>
    </lineage>
</organism>